<dbReference type="InterPro" id="IPR000866">
    <property type="entry name" value="AhpC/TSA"/>
</dbReference>
<dbReference type="InterPro" id="IPR050553">
    <property type="entry name" value="Thioredoxin_ResA/DsbE_sf"/>
</dbReference>
<dbReference type="RefSeq" id="WP_110935300.1">
    <property type="nucleotide sequence ID" value="NZ_KZ614146.1"/>
</dbReference>
<keyword evidence="4" id="KW-1185">Reference proteome</keyword>
<gene>
    <name evidence="3" type="ORF">CR203_09305</name>
</gene>
<dbReference type="PROSITE" id="PS51352">
    <property type="entry name" value="THIOREDOXIN_2"/>
    <property type="match status" value="1"/>
</dbReference>
<dbReference type="SUPFAM" id="SSF52833">
    <property type="entry name" value="Thioredoxin-like"/>
    <property type="match status" value="1"/>
</dbReference>
<dbReference type="Gene3D" id="3.40.30.10">
    <property type="entry name" value="Glutaredoxin"/>
    <property type="match status" value="1"/>
</dbReference>
<dbReference type="InterPro" id="IPR036249">
    <property type="entry name" value="Thioredoxin-like_sf"/>
</dbReference>
<dbReference type="OrthoDB" id="25753at2"/>
<accession>A0A3A9KS98</accession>
<dbReference type="GO" id="GO:0016209">
    <property type="term" value="F:antioxidant activity"/>
    <property type="evidence" value="ECO:0007669"/>
    <property type="project" value="InterPro"/>
</dbReference>
<dbReference type="AlphaFoldDB" id="A0A3A9KS98"/>
<proteinExistence type="predicted"/>
<dbReference type="GO" id="GO:0016491">
    <property type="term" value="F:oxidoreductase activity"/>
    <property type="evidence" value="ECO:0007669"/>
    <property type="project" value="InterPro"/>
</dbReference>
<protein>
    <submittedName>
        <fullName evidence="3">Thioredoxin</fullName>
    </submittedName>
</protein>
<organism evidence="3 4">
    <name type="scientific">Salipaludibacillus neizhouensis</name>
    <dbReference type="NCBI Taxonomy" id="885475"/>
    <lineage>
        <taxon>Bacteria</taxon>
        <taxon>Bacillati</taxon>
        <taxon>Bacillota</taxon>
        <taxon>Bacilli</taxon>
        <taxon>Bacillales</taxon>
        <taxon>Bacillaceae</taxon>
    </lineage>
</organism>
<reference evidence="3 4" key="1">
    <citation type="submission" date="2017-10" db="EMBL/GenBank/DDBJ databases">
        <title>Bacillus sp. nov., a halophilic bacterium isolated from a Keqin Lake.</title>
        <authorList>
            <person name="Wang H."/>
        </authorList>
    </citation>
    <scope>NUCLEOTIDE SEQUENCE [LARGE SCALE GENOMIC DNA]</scope>
    <source>
        <strain evidence="3 4">KCTC 13187</strain>
    </source>
</reference>
<evidence type="ECO:0000313" key="3">
    <source>
        <dbReference type="EMBL" id="RKL67536.1"/>
    </source>
</evidence>
<sequence length="140" mass="16125">MSAPAFTLNDMHTDKVHDLEDYKGKALMITFWSSSSPDSQRDLANKEKLYRAMQTDKFDMLMINVTGLEHKEQAAETYYKENDFTFPVAKDDGTKIYDKYQCMSVPTTYLLDKDHEIVSRFNDKASFPQMLTTIGEVIAD</sequence>
<name>A0A3A9KS98_9BACI</name>
<evidence type="ECO:0000313" key="4">
    <source>
        <dbReference type="Proteomes" id="UP000281498"/>
    </source>
</evidence>
<dbReference type="InterPro" id="IPR013766">
    <property type="entry name" value="Thioredoxin_domain"/>
</dbReference>
<dbReference type="PANTHER" id="PTHR42852">
    <property type="entry name" value="THIOL:DISULFIDE INTERCHANGE PROTEIN DSBE"/>
    <property type="match status" value="1"/>
</dbReference>
<dbReference type="PANTHER" id="PTHR42852:SF17">
    <property type="entry name" value="THIOREDOXIN-LIKE PROTEIN HI_1115"/>
    <property type="match status" value="1"/>
</dbReference>
<keyword evidence="1" id="KW-1015">Disulfide bond</keyword>
<comment type="caution">
    <text evidence="3">The sequence shown here is derived from an EMBL/GenBank/DDBJ whole genome shotgun (WGS) entry which is preliminary data.</text>
</comment>
<dbReference type="EMBL" id="PDOE01000003">
    <property type="protein sequence ID" value="RKL67536.1"/>
    <property type="molecule type" value="Genomic_DNA"/>
</dbReference>
<evidence type="ECO:0000256" key="1">
    <source>
        <dbReference type="ARBA" id="ARBA00023157"/>
    </source>
</evidence>
<feature type="domain" description="Thioredoxin" evidence="2">
    <location>
        <begin position="1"/>
        <end position="139"/>
    </location>
</feature>
<dbReference type="Pfam" id="PF00578">
    <property type="entry name" value="AhpC-TSA"/>
    <property type="match status" value="1"/>
</dbReference>
<dbReference type="CDD" id="cd02966">
    <property type="entry name" value="TlpA_like_family"/>
    <property type="match status" value="1"/>
</dbReference>
<dbReference type="Proteomes" id="UP000281498">
    <property type="component" value="Unassembled WGS sequence"/>
</dbReference>
<evidence type="ECO:0000259" key="2">
    <source>
        <dbReference type="PROSITE" id="PS51352"/>
    </source>
</evidence>